<gene>
    <name evidence="2" type="ORF">JMJ35_006185</name>
</gene>
<reference evidence="2" key="1">
    <citation type="submission" date="2023-03" db="EMBL/GenBank/DDBJ databases">
        <title>Complete genome of Cladonia borealis.</title>
        <authorList>
            <person name="Park H."/>
        </authorList>
    </citation>
    <scope>NUCLEOTIDE SEQUENCE</scope>
    <source>
        <strain evidence="2">ANT050790</strain>
    </source>
</reference>
<feature type="region of interest" description="Disordered" evidence="1">
    <location>
        <begin position="40"/>
        <end position="99"/>
    </location>
</feature>
<proteinExistence type="predicted"/>
<evidence type="ECO:0008006" key="4">
    <source>
        <dbReference type="Google" id="ProtNLM"/>
    </source>
</evidence>
<dbReference type="AlphaFoldDB" id="A0AA39QYJ4"/>
<organism evidence="2 3">
    <name type="scientific">Cladonia borealis</name>
    <dbReference type="NCBI Taxonomy" id="184061"/>
    <lineage>
        <taxon>Eukaryota</taxon>
        <taxon>Fungi</taxon>
        <taxon>Dikarya</taxon>
        <taxon>Ascomycota</taxon>
        <taxon>Pezizomycotina</taxon>
        <taxon>Lecanoromycetes</taxon>
        <taxon>OSLEUM clade</taxon>
        <taxon>Lecanoromycetidae</taxon>
        <taxon>Lecanorales</taxon>
        <taxon>Lecanorineae</taxon>
        <taxon>Cladoniaceae</taxon>
        <taxon>Cladonia</taxon>
    </lineage>
</organism>
<dbReference type="Proteomes" id="UP001166286">
    <property type="component" value="Unassembled WGS sequence"/>
</dbReference>
<evidence type="ECO:0000313" key="3">
    <source>
        <dbReference type="Proteomes" id="UP001166286"/>
    </source>
</evidence>
<accession>A0AA39QYJ4</accession>
<name>A0AA39QYJ4_9LECA</name>
<evidence type="ECO:0000256" key="1">
    <source>
        <dbReference type="SAM" id="MobiDB-lite"/>
    </source>
</evidence>
<protein>
    <recommendedName>
        <fullName evidence="4">Velvet domain-containing protein</fullName>
    </recommendedName>
</protein>
<evidence type="ECO:0000313" key="2">
    <source>
        <dbReference type="EMBL" id="KAK0511612.1"/>
    </source>
</evidence>
<dbReference type="EMBL" id="JAFEKC020000013">
    <property type="protein sequence ID" value="KAK0511612.1"/>
    <property type="molecule type" value="Genomic_DNA"/>
</dbReference>
<keyword evidence="3" id="KW-1185">Reference proteome</keyword>
<sequence length="305" mass="33045">MAMQVYCIDKEWKLLRECSPEEAPCAGVKHSENLSQMVRTRRGRGKGARANPGPVPSPSLKGHDKTPAVGLNPSEDAESRTLDPTQDMHAGESSNSPAVAESNLHYPVLSCSVDRQPPAETRTNLPLPPITVSLKTFITESGDDMISDVNNLWGQASLVSADGRIAMAQFRADILTGGSLVAPLLRSPLRQGEDNLWFLTFRGLVIREPGFFKIRITLIGTSEDDGQNHGSVVVDAPTEQLSVDTRLLRVHAFAAARRGTRGAIGIKIRQFEDARNEGSALKLTIASAAVQSRLVEVGGFFRSPR</sequence>
<comment type="caution">
    <text evidence="2">The sequence shown here is derived from an EMBL/GenBank/DDBJ whole genome shotgun (WGS) entry which is preliminary data.</text>
</comment>
<dbReference type="Gene3D" id="2.60.40.3960">
    <property type="entry name" value="Velvet domain"/>
    <property type="match status" value="1"/>
</dbReference>
<dbReference type="InterPro" id="IPR038491">
    <property type="entry name" value="Velvet_dom_sf"/>
</dbReference>